<feature type="transmembrane region" description="Helical" evidence="1">
    <location>
        <begin position="12"/>
        <end position="29"/>
    </location>
</feature>
<evidence type="ECO:0000313" key="2">
    <source>
        <dbReference type="EMBL" id="AEW06340.1"/>
    </source>
</evidence>
<keyword evidence="3" id="KW-1185">Reference proteome</keyword>
<dbReference type="EMBL" id="CP003179">
    <property type="protein sequence ID" value="AEW06340.1"/>
    <property type="molecule type" value="Genomic_DNA"/>
</dbReference>
<dbReference type="InterPro" id="IPR003688">
    <property type="entry name" value="TraG/VirD4"/>
</dbReference>
<feature type="transmembrane region" description="Helical" evidence="1">
    <location>
        <begin position="70"/>
        <end position="95"/>
    </location>
</feature>
<dbReference type="PANTHER" id="PTHR30121:SF6">
    <property type="entry name" value="SLR6007 PROTEIN"/>
    <property type="match status" value="1"/>
</dbReference>
<sequence length="486" mass="54256">MNRWWWRGARWAGWIFIAYWTLTVSLYLGARGLFPARPVDLSWPVRLVGFLVSFGFWLRDPRIRPMARIAGVASIAALSPWAGLCGLVGLGGWMLRQRSLQGTAVGYRWIPLLPLRLPLPDRFLHMHVVGPTGSGKSSSVLMPLIAQDVKAGYGLLLLDPKGDLAWSAYHAALAHRRAVIWLNPQANDCPHFNPLAGPAAAAAEGLNWALNRISQAGHPYYAVTSRIWLTHSVTVIKHQQGESADIGTLLTFLRQDTLQKRWADNTPDPAAQSFFAEVTRAKSPDAHRDRQGLIHRLELLWANPHLRRLFSVPADFTWDDVLSQSTVVLCPVSLAEFGASATVLGTLIWHSLAQAAYRRAPGLAHPPYFLYIDEFQEFVTPDLGHFLALARGYRVGMTLAHQTLGQLTPDIQAAVLANARQRIWLSGLAVDDYATLSRIVMPHQLPEDFRYWPQGRAVAHLTVQGRMRPPKTVRLPWMRLESPPAP</sequence>
<dbReference type="PANTHER" id="PTHR30121">
    <property type="entry name" value="UNCHARACTERIZED PROTEIN YJGR-RELATED"/>
    <property type="match status" value="1"/>
</dbReference>
<dbReference type="Pfam" id="PF02534">
    <property type="entry name" value="T4SS-DNA_transf"/>
    <property type="match status" value="1"/>
</dbReference>
<keyword evidence="1" id="KW-0472">Membrane</keyword>
<reference evidence="2 3" key="2">
    <citation type="journal article" date="2012" name="Stand. Genomic Sci.">
        <title>Complete genome sequence of the moderately thermophilic mineral-sulfide-oxidizing firmicute Sulfobacillus acidophilus type strain (NAL(T)).</title>
        <authorList>
            <person name="Anderson I."/>
            <person name="Chertkov O."/>
            <person name="Chen A."/>
            <person name="Saunders E."/>
            <person name="Lapidus A."/>
            <person name="Nolan M."/>
            <person name="Lucas S."/>
            <person name="Hammon N."/>
            <person name="Deshpande S."/>
            <person name="Cheng J.F."/>
            <person name="Han C."/>
            <person name="Tapia R."/>
            <person name="Goodwin L.A."/>
            <person name="Pitluck S."/>
            <person name="Liolios K."/>
            <person name="Pagani I."/>
            <person name="Ivanova N."/>
            <person name="Mikhailova N."/>
            <person name="Pati A."/>
            <person name="Palaniappan K."/>
            <person name="Land M."/>
            <person name="Pan C."/>
            <person name="Rohde M."/>
            <person name="Pukall R."/>
            <person name="Goker M."/>
            <person name="Detter J.C."/>
            <person name="Woyke T."/>
            <person name="Bristow J."/>
            <person name="Eisen J.A."/>
            <person name="Markowitz V."/>
            <person name="Hugenholtz P."/>
            <person name="Kyrpides N.C."/>
            <person name="Klenk H.P."/>
            <person name="Mavromatis K."/>
        </authorList>
    </citation>
    <scope>NUCLEOTIDE SEQUENCE [LARGE SCALE GENOMIC DNA]</scope>
    <source>
        <strain evidence="3">ATCC 700253 / DSM 10332 / NAL</strain>
    </source>
</reference>
<reference evidence="3" key="1">
    <citation type="submission" date="2011-12" db="EMBL/GenBank/DDBJ databases">
        <title>The complete genome of chromosome of Sulfobacillus acidophilus DSM 10332.</title>
        <authorList>
            <person name="Lucas S."/>
            <person name="Han J."/>
            <person name="Lapidus A."/>
            <person name="Bruce D."/>
            <person name="Goodwin L."/>
            <person name="Pitluck S."/>
            <person name="Peters L."/>
            <person name="Kyrpides N."/>
            <person name="Mavromatis K."/>
            <person name="Ivanova N."/>
            <person name="Mikhailova N."/>
            <person name="Chertkov O."/>
            <person name="Saunders E."/>
            <person name="Detter J.C."/>
            <person name="Tapia R."/>
            <person name="Han C."/>
            <person name="Land M."/>
            <person name="Hauser L."/>
            <person name="Markowitz V."/>
            <person name="Cheng J.-F."/>
            <person name="Hugenholtz P."/>
            <person name="Woyke T."/>
            <person name="Wu D."/>
            <person name="Pukall R."/>
            <person name="Gehrich-Schroeter G."/>
            <person name="Schneider S."/>
            <person name="Klenk H.-P."/>
            <person name="Eisen J.A."/>
        </authorList>
    </citation>
    <scope>NUCLEOTIDE SEQUENCE [LARGE SCALE GENOMIC DNA]</scope>
    <source>
        <strain evidence="3">ATCC 700253 / DSM 10332 / NAL</strain>
    </source>
</reference>
<name>G8TZ70_SULAD</name>
<dbReference type="InterPro" id="IPR027417">
    <property type="entry name" value="P-loop_NTPase"/>
</dbReference>
<accession>G8TZ70</accession>
<keyword evidence="1" id="KW-1133">Transmembrane helix</keyword>
<dbReference type="Gene3D" id="3.40.50.300">
    <property type="entry name" value="P-loop containing nucleotide triphosphate hydrolases"/>
    <property type="match status" value="2"/>
</dbReference>
<dbReference type="HOGENOM" id="CLU_561307_0_0_9"/>
<protein>
    <recommendedName>
        <fullName evidence="4">TraD/TraG TraM recognition site domain-containing protein</fullName>
    </recommendedName>
</protein>
<dbReference type="STRING" id="679936.Sulac_2879"/>
<dbReference type="AlphaFoldDB" id="G8TZ70"/>
<proteinExistence type="predicted"/>
<dbReference type="Proteomes" id="UP000005439">
    <property type="component" value="Chromosome"/>
</dbReference>
<organism evidence="2 3">
    <name type="scientific">Sulfobacillus acidophilus (strain ATCC 700253 / DSM 10332 / NAL)</name>
    <dbReference type="NCBI Taxonomy" id="679936"/>
    <lineage>
        <taxon>Bacteria</taxon>
        <taxon>Bacillati</taxon>
        <taxon>Bacillota</taxon>
        <taxon>Clostridia</taxon>
        <taxon>Eubacteriales</taxon>
        <taxon>Clostridiales Family XVII. Incertae Sedis</taxon>
        <taxon>Sulfobacillus</taxon>
    </lineage>
</organism>
<dbReference type="CDD" id="cd01127">
    <property type="entry name" value="TrwB_TraG_TraD_VirD4"/>
    <property type="match status" value="2"/>
</dbReference>
<evidence type="ECO:0008006" key="4">
    <source>
        <dbReference type="Google" id="ProtNLM"/>
    </source>
</evidence>
<dbReference type="SUPFAM" id="SSF52540">
    <property type="entry name" value="P-loop containing nucleoside triphosphate hydrolases"/>
    <property type="match status" value="1"/>
</dbReference>
<evidence type="ECO:0000256" key="1">
    <source>
        <dbReference type="SAM" id="Phobius"/>
    </source>
</evidence>
<dbReference type="PATRIC" id="fig|679936.5.peg.2972"/>
<feature type="transmembrane region" description="Helical" evidence="1">
    <location>
        <begin position="41"/>
        <end position="58"/>
    </location>
</feature>
<dbReference type="GO" id="GO:0016020">
    <property type="term" value="C:membrane"/>
    <property type="evidence" value="ECO:0007669"/>
    <property type="project" value="InterPro"/>
</dbReference>
<keyword evidence="1" id="KW-0812">Transmembrane</keyword>
<dbReference type="InterPro" id="IPR051162">
    <property type="entry name" value="T4SS_component"/>
</dbReference>
<evidence type="ECO:0000313" key="3">
    <source>
        <dbReference type="Proteomes" id="UP000005439"/>
    </source>
</evidence>
<dbReference type="KEGG" id="sap:Sulac_2879"/>
<gene>
    <name evidence="2" type="ordered locus">Sulac_2879</name>
</gene>